<sequence length="184" mass="20587">MDETSVTSKMQQVVDLAKNDISSVRTGRAQPNLVENIVVSAYGGTAKLKVLELASITAPDPQSLVIDPWDKSVIGEIKQAILSANIGLNPSLDGEKIRIVVPPMTFEDREKFVKLLSAKLESARVMIRQVRADMMHDIRKSFEAHEVSEDEKFSQEKNLQELTDKYISMVDEMGEKKKQELLSV</sequence>
<protein>
    <recommendedName>
        <fullName evidence="3">Ribosome-recycling factor</fullName>
        <shortName evidence="3">RRF</shortName>
    </recommendedName>
    <alternativeName>
        <fullName evidence="3">Ribosome-releasing factor</fullName>
    </alternativeName>
</protein>
<name>A0A1F8BJE7_9BACT</name>
<dbReference type="FunFam" id="3.30.1360.40:FF:000001">
    <property type="entry name" value="Ribosome-recycling factor"/>
    <property type="match status" value="1"/>
</dbReference>
<dbReference type="InterPro" id="IPR036191">
    <property type="entry name" value="RRF_sf"/>
</dbReference>
<organism evidence="5 6">
    <name type="scientific">Candidatus Woesebacteria bacterium RIFCSPLOWO2_01_FULL_39_21</name>
    <dbReference type="NCBI Taxonomy" id="1802519"/>
    <lineage>
        <taxon>Bacteria</taxon>
        <taxon>Candidatus Woeseibacteriota</taxon>
    </lineage>
</organism>
<dbReference type="PANTHER" id="PTHR20982:SF3">
    <property type="entry name" value="MITOCHONDRIAL RIBOSOME RECYCLING FACTOR PSEUDO 1"/>
    <property type="match status" value="1"/>
</dbReference>
<proteinExistence type="inferred from homology"/>
<dbReference type="SUPFAM" id="SSF55194">
    <property type="entry name" value="Ribosome recycling factor, RRF"/>
    <property type="match status" value="1"/>
</dbReference>
<accession>A0A1F8BJE7</accession>
<keyword evidence="2 3" id="KW-0648">Protein biosynthesis</keyword>
<evidence type="ECO:0000256" key="1">
    <source>
        <dbReference type="ARBA" id="ARBA00005912"/>
    </source>
</evidence>
<evidence type="ECO:0000313" key="6">
    <source>
        <dbReference type="Proteomes" id="UP000177082"/>
    </source>
</evidence>
<feature type="domain" description="Ribosome recycling factor" evidence="4">
    <location>
        <begin position="18"/>
        <end position="182"/>
    </location>
</feature>
<reference evidence="5 6" key="1">
    <citation type="journal article" date="2016" name="Nat. Commun.">
        <title>Thousands of microbial genomes shed light on interconnected biogeochemical processes in an aquifer system.</title>
        <authorList>
            <person name="Anantharaman K."/>
            <person name="Brown C.T."/>
            <person name="Hug L.A."/>
            <person name="Sharon I."/>
            <person name="Castelle C.J."/>
            <person name="Probst A.J."/>
            <person name="Thomas B.C."/>
            <person name="Singh A."/>
            <person name="Wilkins M.J."/>
            <person name="Karaoz U."/>
            <person name="Brodie E.L."/>
            <person name="Williams K.H."/>
            <person name="Hubbard S.S."/>
            <person name="Banfield J.F."/>
        </authorList>
    </citation>
    <scope>NUCLEOTIDE SEQUENCE [LARGE SCALE GENOMIC DNA]</scope>
</reference>
<dbReference type="InterPro" id="IPR023584">
    <property type="entry name" value="Ribosome_recyc_fac_dom"/>
</dbReference>
<dbReference type="Gene3D" id="1.10.132.20">
    <property type="entry name" value="Ribosome-recycling factor"/>
    <property type="match status" value="1"/>
</dbReference>
<dbReference type="EMBL" id="MGHF01000009">
    <property type="protein sequence ID" value="OGM64194.1"/>
    <property type="molecule type" value="Genomic_DNA"/>
</dbReference>
<dbReference type="Pfam" id="PF01765">
    <property type="entry name" value="RRF"/>
    <property type="match status" value="1"/>
</dbReference>
<comment type="similarity">
    <text evidence="1 3">Belongs to the RRF family.</text>
</comment>
<dbReference type="GO" id="GO:0043023">
    <property type="term" value="F:ribosomal large subunit binding"/>
    <property type="evidence" value="ECO:0007669"/>
    <property type="project" value="TreeGrafter"/>
</dbReference>
<evidence type="ECO:0000256" key="2">
    <source>
        <dbReference type="ARBA" id="ARBA00022917"/>
    </source>
</evidence>
<dbReference type="Proteomes" id="UP000177082">
    <property type="component" value="Unassembled WGS sequence"/>
</dbReference>
<comment type="function">
    <text evidence="3">Responsible for the release of ribosomes from messenger RNA at the termination of protein biosynthesis. May increase the efficiency of translation by recycling ribosomes from one round of translation to another.</text>
</comment>
<dbReference type="NCBIfam" id="TIGR00496">
    <property type="entry name" value="frr"/>
    <property type="match status" value="1"/>
</dbReference>
<dbReference type="STRING" id="1802519.A2961_03550"/>
<comment type="subcellular location">
    <subcellularLocation>
        <location evidence="3">Cytoplasm</location>
    </subcellularLocation>
</comment>
<keyword evidence="3" id="KW-0963">Cytoplasm</keyword>
<dbReference type="HAMAP" id="MF_00040">
    <property type="entry name" value="RRF"/>
    <property type="match status" value="1"/>
</dbReference>
<evidence type="ECO:0000313" key="5">
    <source>
        <dbReference type="EMBL" id="OGM64194.1"/>
    </source>
</evidence>
<evidence type="ECO:0000259" key="4">
    <source>
        <dbReference type="Pfam" id="PF01765"/>
    </source>
</evidence>
<dbReference type="GO" id="GO:0006415">
    <property type="term" value="P:translational termination"/>
    <property type="evidence" value="ECO:0007669"/>
    <property type="project" value="UniProtKB-UniRule"/>
</dbReference>
<dbReference type="PANTHER" id="PTHR20982">
    <property type="entry name" value="RIBOSOME RECYCLING FACTOR"/>
    <property type="match status" value="1"/>
</dbReference>
<dbReference type="GO" id="GO:0005737">
    <property type="term" value="C:cytoplasm"/>
    <property type="evidence" value="ECO:0007669"/>
    <property type="project" value="UniProtKB-SubCell"/>
</dbReference>
<dbReference type="AlphaFoldDB" id="A0A1F8BJE7"/>
<dbReference type="Gene3D" id="3.30.1360.40">
    <property type="match status" value="1"/>
</dbReference>
<evidence type="ECO:0000256" key="3">
    <source>
        <dbReference type="HAMAP-Rule" id="MF_00040"/>
    </source>
</evidence>
<comment type="caution">
    <text evidence="5">The sequence shown here is derived from an EMBL/GenBank/DDBJ whole genome shotgun (WGS) entry which is preliminary data.</text>
</comment>
<gene>
    <name evidence="3" type="primary">frr</name>
    <name evidence="5" type="ORF">A2961_03550</name>
</gene>
<dbReference type="InterPro" id="IPR002661">
    <property type="entry name" value="Ribosome_recyc_fac"/>
</dbReference>